<dbReference type="InterPro" id="IPR015798">
    <property type="entry name" value="Cu_amine_oxidase_C"/>
</dbReference>
<evidence type="ECO:0000256" key="5">
    <source>
        <dbReference type="ARBA" id="ARBA00022772"/>
    </source>
</evidence>
<dbReference type="Proteomes" id="UP001197093">
    <property type="component" value="Unassembled WGS sequence"/>
</dbReference>
<dbReference type="InterPro" id="IPR036460">
    <property type="entry name" value="Cu_amine_oxidase_C_sf"/>
</dbReference>
<reference evidence="15" key="1">
    <citation type="submission" date="2023-02" db="EMBL/GenBank/DDBJ databases">
        <authorList>
            <person name="Palmer J.M."/>
        </authorList>
    </citation>
    <scope>NUCLEOTIDE SEQUENCE</scope>
    <source>
        <strain evidence="15">FW57</strain>
    </source>
</reference>
<evidence type="ECO:0000256" key="9">
    <source>
        <dbReference type="ARBA" id="ARBA00023242"/>
    </source>
</evidence>
<feature type="modified residue" description="2',4',5'-topaquinone" evidence="11">
    <location>
        <position position="395"/>
    </location>
</feature>
<keyword evidence="4 12" id="KW-0479">Metal-binding</keyword>
<evidence type="ECO:0000313" key="16">
    <source>
        <dbReference type="Proteomes" id="UP001197093"/>
    </source>
</evidence>
<dbReference type="Pfam" id="PF01179">
    <property type="entry name" value="Cu_amine_oxid"/>
    <property type="match status" value="1"/>
</dbReference>
<dbReference type="PANTHER" id="PTHR10638">
    <property type="entry name" value="COPPER AMINE OXIDASE"/>
    <property type="match status" value="1"/>
</dbReference>
<dbReference type="PANTHER" id="PTHR10638:SF33">
    <property type="entry name" value="AMINE OXIDASE"/>
    <property type="match status" value="1"/>
</dbReference>
<dbReference type="InterPro" id="IPR016182">
    <property type="entry name" value="Cu_amine_oxidase_N-reg"/>
</dbReference>
<dbReference type="SUPFAM" id="SSF54416">
    <property type="entry name" value="Amine oxidase N-terminal region"/>
    <property type="match status" value="2"/>
</dbReference>
<comment type="PTM">
    <text evidence="11 12">Topaquinone (TPQ) is generated by copper-dependent autoxidation of a specific tyrosyl residue.</text>
</comment>
<dbReference type="EMBL" id="JAHCVI010000001">
    <property type="protein sequence ID" value="KAG7291419.1"/>
    <property type="molecule type" value="Genomic_DNA"/>
</dbReference>
<dbReference type="GO" id="GO:0005507">
    <property type="term" value="F:copper ion binding"/>
    <property type="evidence" value="ECO:0007669"/>
    <property type="project" value="InterPro"/>
</dbReference>
<dbReference type="InterPro" id="IPR007219">
    <property type="entry name" value="XnlR_reg_dom"/>
</dbReference>
<protein>
    <recommendedName>
        <fullName evidence="12">Amine oxidase</fullName>
        <ecNumber evidence="12">1.4.3.-</ecNumber>
    </recommendedName>
</protein>
<organism evidence="15 16">
    <name type="scientific">Staphylotrichum longicolle</name>
    <dbReference type="NCBI Taxonomy" id="669026"/>
    <lineage>
        <taxon>Eukaryota</taxon>
        <taxon>Fungi</taxon>
        <taxon>Dikarya</taxon>
        <taxon>Ascomycota</taxon>
        <taxon>Pezizomycotina</taxon>
        <taxon>Sordariomycetes</taxon>
        <taxon>Sordariomycetidae</taxon>
        <taxon>Sordariales</taxon>
        <taxon>Chaetomiaceae</taxon>
        <taxon>Staphylotrichum</taxon>
    </lineage>
</organism>
<evidence type="ECO:0000256" key="10">
    <source>
        <dbReference type="PIRSR" id="PIRSR600269-50"/>
    </source>
</evidence>
<comment type="similarity">
    <text evidence="2 12">Belongs to the copper/topaquinone oxidase family.</text>
</comment>
<feature type="active site" description="Schiff-base intermediate with substrate; via topaquinone" evidence="10">
    <location>
        <position position="395"/>
    </location>
</feature>
<feature type="domain" description="Xylanolytic transcriptional activator regulatory" evidence="14">
    <location>
        <begin position="982"/>
        <end position="1057"/>
    </location>
</feature>
<dbReference type="GO" id="GO:0048038">
    <property type="term" value="F:quinone binding"/>
    <property type="evidence" value="ECO:0007669"/>
    <property type="project" value="InterPro"/>
</dbReference>
<evidence type="ECO:0000256" key="3">
    <source>
        <dbReference type="ARBA" id="ARBA00011738"/>
    </source>
</evidence>
<comment type="caution">
    <text evidence="15">The sequence shown here is derived from an EMBL/GenBank/DDBJ whole genome shotgun (WGS) entry which is preliminary data.</text>
</comment>
<keyword evidence="7 12" id="KW-0186">Copper</keyword>
<evidence type="ECO:0000259" key="14">
    <source>
        <dbReference type="SMART" id="SM00906"/>
    </source>
</evidence>
<dbReference type="Gene3D" id="3.10.450.40">
    <property type="match status" value="2"/>
</dbReference>
<evidence type="ECO:0000256" key="12">
    <source>
        <dbReference type="RuleBase" id="RU000672"/>
    </source>
</evidence>
<comment type="cofactor">
    <cofactor evidence="1">
        <name>Cu cation</name>
        <dbReference type="ChEBI" id="CHEBI:23378"/>
    </cofactor>
</comment>
<evidence type="ECO:0000256" key="6">
    <source>
        <dbReference type="ARBA" id="ARBA00023002"/>
    </source>
</evidence>
<dbReference type="Pfam" id="PF04082">
    <property type="entry name" value="Fungal_trans"/>
    <property type="match status" value="1"/>
</dbReference>
<sequence length="1361" mass="150803">MDSRPHPFDPLTAKEIQQAADILQRHVPGADILFRVITLWEPPKAEMILFLDQEHGGVEIPKAPARVARVQAHVNNIFFEYKVDLGQRAVVSEEALHGRHSHIDGDYMRKAELACMADPRVKEQVAALNLPEGATVVVEPWTYGTDGMNDMSQRMTMCWFYMRLSADPDANYYAYPLDLCVEMSNDLEVVNIFHLPSGESDRVKTDGKPNEFDRRKIHEGSEYYPTLNTDRRTTTKPYHVSQPEGPSFSVDGHKIRWEKWELRVGFNYREGMTLHDLRFDGRSLFYRLSLAEMFVPYGDPRTPYPRKAAFDLGNDGAGLCANNLKLGCDCLGHIRYFDGWLTSRAGTPLKMPNVICCHEIDDGILWKHTNFRTGNAAVARSRVLVLQTIVTASNYEYVFLFYLGQDASIHYEVRATGILSTAPIAVGATVPYGTVVAPGVLAPFHQHLFCLCIDPAIDGHANSLLVEESHPLPFDPEKDVHDDDNNNNPHGVGYTTTQTYVQHETGLDLDHRANRVFKVVNERGAARHPHAQTPVGFRLVPCYSQLPLLAHPSSFHARRSEFAAHAVWVTRYRDEGEEMFPAGRFTMQSGGGEGIASWIAKRQREEGEERGVRDADIVVWHTFGSTHNPRAEDWPVMPVEKMVVGLKPVNFFERNPALDVEMATQERNLGVLVEDPQAKGGCSGGGLSTGAGQRPKEARQRVLISTQYERKIDHFESRLANIENMLRDLAVSISNSRSPSVSVTENAPTGLAVPGPTASPPAGDSSADNMLYGPEDDDDASAFEGDSSMTAQTVFASEFLENTVTRTLPQDLDPDMQSALSSLQQIVSMQNRPSAHESRFANAKPLPKGGIRELPMPPAHVVVGALREVKDVPLASFATICTFIATENFTERCSKVYFATDDYSLMTWGTVNAGLYFLFQEKAALARGAQRAQLLEYQSLCRDNLETALANLPLLMPARKESIEVLLLGAFYAIEISKFSVARDLNSIAATLCQTLGYHRLRSPGADNNSSTSNSSEAKAILFWSAYLLDKALSIRSGRAPVIQDYDITLPRTMGAGIDLPDTSWRVVLNQWISYADFLGRAYEQLYSPAALARPQEQRAESARQLVQTMMRGIKFDADSPFPMDMAILGDELMHWSALTLVYRAIPSPPGSPSTFNHECIHAARQAFARHQEYMEMAGESPAVKAGNIIYVPFTPVIILFCHIVETSDEADLGRLARFVESLQPVCAASEAVARLHRICQVLHNVASLCVRAKAQRQRDPRSQDHDMAMVGNNIDMYLSQLGFMPQLGGGGGQQQQQHPPLPGMPQFGGEGGGELPPAGFDVGNANELGNWFSGNTHILGLLEEDLSEFEPRMWSSMGGP</sequence>
<evidence type="ECO:0000256" key="13">
    <source>
        <dbReference type="SAM" id="MobiDB-lite"/>
    </source>
</evidence>
<dbReference type="Gene3D" id="2.70.98.20">
    <property type="entry name" value="Copper amine oxidase, catalytic domain"/>
    <property type="match status" value="1"/>
</dbReference>
<dbReference type="SUPFAM" id="SSF49998">
    <property type="entry name" value="Amine oxidase catalytic domain"/>
    <property type="match status" value="1"/>
</dbReference>
<keyword evidence="9" id="KW-0539">Nucleus</keyword>
<keyword evidence="6 12" id="KW-0560">Oxidoreductase</keyword>
<dbReference type="EC" id="1.4.3.-" evidence="12"/>
<dbReference type="GO" id="GO:0008131">
    <property type="term" value="F:primary methylamine oxidase activity"/>
    <property type="evidence" value="ECO:0007669"/>
    <property type="project" value="InterPro"/>
</dbReference>
<evidence type="ECO:0000256" key="11">
    <source>
        <dbReference type="PIRSR" id="PIRSR600269-51"/>
    </source>
</evidence>
<dbReference type="InterPro" id="IPR015800">
    <property type="entry name" value="Cu_amine_oxidase_N2"/>
</dbReference>
<evidence type="ECO:0000256" key="7">
    <source>
        <dbReference type="ARBA" id="ARBA00023008"/>
    </source>
</evidence>
<evidence type="ECO:0000313" key="15">
    <source>
        <dbReference type="EMBL" id="KAG7291419.1"/>
    </source>
</evidence>
<dbReference type="SMART" id="SM00906">
    <property type="entry name" value="Fungal_trans"/>
    <property type="match status" value="1"/>
</dbReference>
<dbReference type="FunFam" id="2.70.98.20:FF:000001">
    <property type="entry name" value="Amine oxidase"/>
    <property type="match status" value="1"/>
</dbReference>
<dbReference type="CDD" id="cd12148">
    <property type="entry name" value="fungal_TF_MHR"/>
    <property type="match status" value="1"/>
</dbReference>
<keyword evidence="5 10" id="KW-0801">TPQ</keyword>
<keyword evidence="8" id="KW-1015">Disulfide bond</keyword>
<dbReference type="InterPro" id="IPR000269">
    <property type="entry name" value="Cu_amine_oxidase"/>
</dbReference>
<comment type="subunit">
    <text evidence="3">Homodimer.</text>
</comment>
<dbReference type="PROSITE" id="PS01164">
    <property type="entry name" value="COPPER_AMINE_OXID_1"/>
    <property type="match status" value="1"/>
</dbReference>
<comment type="cofactor">
    <cofactor evidence="12">
        <name>Cu cation</name>
        <dbReference type="ChEBI" id="CHEBI:23378"/>
    </cofactor>
    <text evidence="12">Contains 1 topaquinone per subunit.</text>
</comment>
<evidence type="ECO:0000256" key="4">
    <source>
        <dbReference type="ARBA" id="ARBA00022723"/>
    </source>
</evidence>
<feature type="active site" description="Proton acceptor" evidence="10">
    <location>
        <position position="311"/>
    </location>
</feature>
<evidence type="ECO:0000256" key="8">
    <source>
        <dbReference type="ARBA" id="ARBA00023157"/>
    </source>
</evidence>
<dbReference type="GO" id="GO:0003677">
    <property type="term" value="F:DNA binding"/>
    <property type="evidence" value="ECO:0007669"/>
    <property type="project" value="InterPro"/>
</dbReference>
<feature type="region of interest" description="Disordered" evidence="13">
    <location>
        <begin position="735"/>
        <end position="784"/>
    </location>
</feature>
<accession>A0AAD4F1I7</accession>
<dbReference type="GO" id="GO:0006351">
    <property type="term" value="P:DNA-templated transcription"/>
    <property type="evidence" value="ECO:0007669"/>
    <property type="project" value="InterPro"/>
</dbReference>
<evidence type="ECO:0000256" key="2">
    <source>
        <dbReference type="ARBA" id="ARBA00007983"/>
    </source>
</evidence>
<dbReference type="Pfam" id="PF02727">
    <property type="entry name" value="Cu_amine_oxidN2"/>
    <property type="match status" value="1"/>
</dbReference>
<dbReference type="InterPro" id="IPR049948">
    <property type="entry name" value="Cu_Am_ox_TPQ-bd"/>
</dbReference>
<feature type="region of interest" description="Disordered" evidence="13">
    <location>
        <begin position="1289"/>
        <end position="1321"/>
    </location>
</feature>
<proteinExistence type="inferred from homology"/>
<dbReference type="GO" id="GO:0009308">
    <property type="term" value="P:amine metabolic process"/>
    <property type="evidence" value="ECO:0007669"/>
    <property type="project" value="UniProtKB-UniRule"/>
</dbReference>
<gene>
    <name evidence="15" type="ORF">NEMBOFW57_001438</name>
</gene>
<dbReference type="GO" id="GO:0008270">
    <property type="term" value="F:zinc ion binding"/>
    <property type="evidence" value="ECO:0007669"/>
    <property type="project" value="InterPro"/>
</dbReference>
<feature type="region of interest" description="Disordered" evidence="13">
    <location>
        <begin position="226"/>
        <end position="245"/>
    </location>
</feature>
<feature type="region of interest" description="Disordered" evidence="13">
    <location>
        <begin position="675"/>
        <end position="699"/>
    </location>
</feature>
<name>A0AAD4F1I7_9PEZI</name>
<keyword evidence="16" id="KW-1185">Reference proteome</keyword>
<evidence type="ECO:0000256" key="1">
    <source>
        <dbReference type="ARBA" id="ARBA00001935"/>
    </source>
</evidence>